<keyword evidence="2" id="KW-0732">Signal</keyword>
<keyword evidence="1" id="KW-0812">Transmembrane</keyword>
<proteinExistence type="predicted"/>
<evidence type="ECO:0000313" key="4">
    <source>
        <dbReference type="Proteomes" id="UP000789739"/>
    </source>
</evidence>
<keyword evidence="1" id="KW-0472">Membrane</keyword>
<keyword evidence="1" id="KW-1133">Transmembrane helix</keyword>
<feature type="signal peptide" evidence="2">
    <location>
        <begin position="1"/>
        <end position="24"/>
    </location>
</feature>
<reference evidence="3" key="1">
    <citation type="submission" date="2021-06" db="EMBL/GenBank/DDBJ databases">
        <authorList>
            <person name="Kallberg Y."/>
            <person name="Tangrot J."/>
            <person name="Rosling A."/>
        </authorList>
    </citation>
    <scope>NUCLEOTIDE SEQUENCE</scope>
    <source>
        <strain evidence="3">BR232B</strain>
    </source>
</reference>
<sequence length="536" mass="60322">MINQFRRHLLLFVLVSCSFTSIWAYTVQEYEDLDNIEFFNSGDNINNGLTYPGGTGLMQLYTGNNFTNLYIRLLHPNGTLTKLTSYDPDLFIQYAYPLKDGYVFIIQIKNKDGRHIYGKLMDWTGQVLQRDVMLADIPLHDNLAPIAKVNINPNKGFIVATMGGNNVVSWKIFSAPNSTRQITQLYEGIFTENDDKILQGYEVFPTTEGGYGIVLLKSVSTFTQDPLVSKVFNSSPQWFLYVTFWKPTTSQFDTPHLVWQNPDPHADMMMLKMIGCDVAVDGTGYFCIILAPVNSPTVANIKTPDYVRVAFLSSGSVTDVKVILGDTQIQKGVSGIWSVPYGGFMSVEWNATSPNAATRSYVLTLAELIPIDPSRITTNRHNQPDPNAPVRQILFPITLKSTVDKSQRTVQQIIDDLDELIKNKGYTSFSQEYPTSYLDETFGFLPAANLWEAYKFKLIGLLVCFLILIIIYFYAKRKHPEGQSFVVVKLALILADLSLDIAFVLSSAKNVPQILTPSSYYLQFWPGILNLNEGNK</sequence>
<dbReference type="OrthoDB" id="2415831at2759"/>
<dbReference type="AlphaFoldDB" id="A0A9N9B398"/>
<feature type="transmembrane region" description="Helical" evidence="1">
    <location>
        <begin position="456"/>
        <end position="475"/>
    </location>
</feature>
<feature type="chain" id="PRO_5040307399" evidence="2">
    <location>
        <begin position="25"/>
        <end position="536"/>
    </location>
</feature>
<name>A0A9N9B398_9GLOM</name>
<organism evidence="3 4">
    <name type="scientific">Paraglomus brasilianum</name>
    <dbReference type="NCBI Taxonomy" id="144538"/>
    <lineage>
        <taxon>Eukaryota</taxon>
        <taxon>Fungi</taxon>
        <taxon>Fungi incertae sedis</taxon>
        <taxon>Mucoromycota</taxon>
        <taxon>Glomeromycotina</taxon>
        <taxon>Glomeromycetes</taxon>
        <taxon>Paraglomerales</taxon>
        <taxon>Paraglomeraceae</taxon>
        <taxon>Paraglomus</taxon>
    </lineage>
</organism>
<protein>
    <submittedName>
        <fullName evidence="3">881_t:CDS:1</fullName>
    </submittedName>
</protein>
<gene>
    <name evidence="3" type="ORF">PBRASI_LOCUS5086</name>
</gene>
<keyword evidence="4" id="KW-1185">Reference proteome</keyword>
<evidence type="ECO:0000313" key="3">
    <source>
        <dbReference type="EMBL" id="CAG8550944.1"/>
    </source>
</evidence>
<dbReference type="Proteomes" id="UP000789739">
    <property type="component" value="Unassembled WGS sequence"/>
</dbReference>
<evidence type="ECO:0000256" key="2">
    <source>
        <dbReference type="SAM" id="SignalP"/>
    </source>
</evidence>
<accession>A0A9N9B398</accession>
<evidence type="ECO:0000256" key="1">
    <source>
        <dbReference type="SAM" id="Phobius"/>
    </source>
</evidence>
<dbReference type="EMBL" id="CAJVPI010000568">
    <property type="protein sequence ID" value="CAG8550944.1"/>
    <property type="molecule type" value="Genomic_DNA"/>
</dbReference>
<comment type="caution">
    <text evidence="3">The sequence shown here is derived from an EMBL/GenBank/DDBJ whole genome shotgun (WGS) entry which is preliminary data.</text>
</comment>